<evidence type="ECO:0000313" key="5">
    <source>
        <dbReference type="EMBL" id="RDK82536.1"/>
    </source>
</evidence>
<keyword evidence="6" id="KW-1185">Reference proteome</keyword>
<dbReference type="Pfam" id="PF22336">
    <property type="entry name" value="RhiE-like_linker"/>
    <property type="match status" value="1"/>
</dbReference>
<proteinExistence type="predicted"/>
<dbReference type="GO" id="GO:0005737">
    <property type="term" value="C:cytoplasm"/>
    <property type="evidence" value="ECO:0007669"/>
    <property type="project" value="TreeGrafter"/>
</dbReference>
<dbReference type="InterPro" id="IPR050091">
    <property type="entry name" value="PKS_NRPS_Biosynth_Enz"/>
</dbReference>
<dbReference type="GO" id="GO:0006633">
    <property type="term" value="P:fatty acid biosynthetic process"/>
    <property type="evidence" value="ECO:0007669"/>
    <property type="project" value="TreeGrafter"/>
</dbReference>
<evidence type="ECO:0000259" key="4">
    <source>
        <dbReference type="PROSITE" id="PS52019"/>
    </source>
</evidence>
<dbReference type="RefSeq" id="WP_196238535.1">
    <property type="nucleotide sequence ID" value="NZ_QRAP01000034.1"/>
</dbReference>
<organism evidence="5 6">
    <name type="scientific">Enterobacillus tribolii</name>
    <dbReference type="NCBI Taxonomy" id="1487935"/>
    <lineage>
        <taxon>Bacteria</taxon>
        <taxon>Pseudomonadati</taxon>
        <taxon>Pseudomonadota</taxon>
        <taxon>Gammaproteobacteria</taxon>
        <taxon>Enterobacterales</taxon>
        <taxon>Hafniaceae</taxon>
        <taxon>Enterobacillus</taxon>
    </lineage>
</organism>
<name>A0A370Q2E3_9GAMM</name>
<evidence type="ECO:0000256" key="2">
    <source>
        <dbReference type="ARBA" id="ARBA00022553"/>
    </source>
</evidence>
<keyword evidence="1" id="KW-0596">Phosphopantetheine</keyword>
<sequence>ALMRRAEQLSAHLSQQAVNLTDLAYTLQVGRDAMEHRLALTAESQEALVTQLRGVCDGTLTTGIWRGEVTSAPTENPAAGDALPQTLAQLWVEGFEIDWPKLYAGRQPNRLRLPTYPFARERYWFPENTTLAAGAGASLHPLVHRNISDIHAFCYDTLLTGQEWFLRDHQVMERAVLPGVAQLEWARAAVSLALGGEPDSADICLKKVVWLRQLAVAEWQKVCIELTPEDDGAMSWEIYGDEDGGEVVYSRGLAVQAVDSERPVFDTAPVAARCTEMAEGAQLYDQFARLGLNYGATMRTVQTLHGGEGIALASLASVDRRDGCQWSPALLDGALQAIAGTAREGEIALPFALREARSWSALPERPQVIVQKGTAHGASTPEWDITLVDDEGRAVMQLLGLAMRPVKPGAGLDTFPVQEN</sequence>
<dbReference type="AlphaFoldDB" id="A0A370Q2E3"/>
<evidence type="ECO:0000256" key="3">
    <source>
        <dbReference type="PROSITE-ProRule" id="PRU01363"/>
    </source>
</evidence>
<dbReference type="Proteomes" id="UP000254848">
    <property type="component" value="Unassembled WGS sequence"/>
</dbReference>
<dbReference type="PANTHER" id="PTHR43775">
    <property type="entry name" value="FATTY ACID SYNTHASE"/>
    <property type="match status" value="1"/>
</dbReference>
<dbReference type="Pfam" id="PF14765">
    <property type="entry name" value="PS-DH"/>
    <property type="match status" value="1"/>
</dbReference>
<feature type="region of interest" description="C-terminal hotdog fold" evidence="3">
    <location>
        <begin position="275"/>
        <end position="412"/>
    </location>
</feature>
<accession>A0A370Q2E3</accession>
<dbReference type="PROSITE" id="PS52019">
    <property type="entry name" value="PKS_MFAS_DH"/>
    <property type="match status" value="1"/>
</dbReference>
<dbReference type="InterPro" id="IPR042104">
    <property type="entry name" value="PKS_dehydratase_sf"/>
</dbReference>
<feature type="active site" description="Proton donor; for dehydratase activity" evidence="3">
    <location>
        <position position="332"/>
    </location>
</feature>
<dbReference type="InterPro" id="IPR049552">
    <property type="entry name" value="PKS_DH_N"/>
</dbReference>
<reference evidence="5 6" key="1">
    <citation type="submission" date="2018-07" db="EMBL/GenBank/DDBJ databases">
        <title>Genomic Encyclopedia of Type Strains, Phase IV (KMG-IV): sequencing the most valuable type-strain genomes for metagenomic binning, comparative biology and taxonomic classification.</title>
        <authorList>
            <person name="Goeker M."/>
        </authorList>
    </citation>
    <scope>NUCLEOTIDE SEQUENCE [LARGE SCALE GENOMIC DNA]</scope>
    <source>
        <strain evidence="5 6">DSM 103736</strain>
    </source>
</reference>
<dbReference type="Pfam" id="PF21089">
    <property type="entry name" value="PKS_DH_N"/>
    <property type="match status" value="1"/>
</dbReference>
<dbReference type="Gene3D" id="3.10.129.110">
    <property type="entry name" value="Polyketide synthase dehydratase"/>
    <property type="match status" value="1"/>
</dbReference>
<protein>
    <submittedName>
        <fullName evidence="5">Polyketide synthase-like dehydratase family protein</fullName>
    </submittedName>
</protein>
<dbReference type="PANTHER" id="PTHR43775:SF37">
    <property type="entry name" value="SI:DKEY-61P9.11"/>
    <property type="match status" value="1"/>
</dbReference>
<dbReference type="SMART" id="SM00826">
    <property type="entry name" value="PKS_DH"/>
    <property type="match status" value="1"/>
</dbReference>
<dbReference type="InterPro" id="IPR049900">
    <property type="entry name" value="PKS_mFAS_DH"/>
</dbReference>
<feature type="non-terminal residue" evidence="5">
    <location>
        <position position="1"/>
    </location>
</feature>
<feature type="active site" description="Proton acceptor; for dehydratase activity" evidence="3">
    <location>
        <position position="169"/>
    </location>
</feature>
<evidence type="ECO:0000313" key="6">
    <source>
        <dbReference type="Proteomes" id="UP000254848"/>
    </source>
</evidence>
<dbReference type="InterPro" id="IPR049551">
    <property type="entry name" value="PKS_DH_C"/>
</dbReference>
<dbReference type="Gene3D" id="3.30.70.3290">
    <property type="match status" value="1"/>
</dbReference>
<keyword evidence="2" id="KW-0597">Phosphoprotein</keyword>
<gene>
    <name evidence="5" type="ORF">C8D90_1341</name>
</gene>
<feature type="domain" description="PKS/mFAS DH" evidence="4">
    <location>
        <begin position="140"/>
        <end position="412"/>
    </location>
</feature>
<dbReference type="GO" id="GO:0071770">
    <property type="term" value="P:DIM/DIP cell wall layer assembly"/>
    <property type="evidence" value="ECO:0007669"/>
    <property type="project" value="TreeGrafter"/>
</dbReference>
<dbReference type="InterPro" id="IPR020807">
    <property type="entry name" value="PKS_DH"/>
</dbReference>
<feature type="region of interest" description="N-terminal hotdog fold" evidence="3">
    <location>
        <begin position="140"/>
        <end position="261"/>
    </location>
</feature>
<dbReference type="GO" id="GO:0005886">
    <property type="term" value="C:plasma membrane"/>
    <property type="evidence" value="ECO:0007669"/>
    <property type="project" value="TreeGrafter"/>
</dbReference>
<dbReference type="InterPro" id="IPR054514">
    <property type="entry name" value="RhiE-like_linker"/>
</dbReference>
<dbReference type="EMBL" id="QRAP01000034">
    <property type="protein sequence ID" value="RDK82536.1"/>
    <property type="molecule type" value="Genomic_DNA"/>
</dbReference>
<evidence type="ECO:0000256" key="1">
    <source>
        <dbReference type="ARBA" id="ARBA00022450"/>
    </source>
</evidence>
<comment type="caution">
    <text evidence="5">The sequence shown here is derived from an EMBL/GenBank/DDBJ whole genome shotgun (WGS) entry which is preliminary data.</text>
</comment>
<dbReference type="GO" id="GO:0004312">
    <property type="term" value="F:fatty acid synthase activity"/>
    <property type="evidence" value="ECO:0007669"/>
    <property type="project" value="TreeGrafter"/>
</dbReference>